<dbReference type="GO" id="GO:0008641">
    <property type="term" value="F:ubiquitin-like modifier activating enzyme activity"/>
    <property type="evidence" value="ECO:0007669"/>
    <property type="project" value="InterPro"/>
</dbReference>
<evidence type="ECO:0000313" key="1">
    <source>
        <dbReference type="EMBL" id="KGF20649.1"/>
    </source>
</evidence>
<name>A0A096AI37_9MICC</name>
<dbReference type="Proteomes" id="UP000053528">
    <property type="component" value="Unassembled WGS sequence"/>
</dbReference>
<dbReference type="InterPro" id="IPR035985">
    <property type="entry name" value="Ubiquitin-activating_enz"/>
</dbReference>
<evidence type="ECO:0000313" key="2">
    <source>
        <dbReference type="Proteomes" id="UP000053528"/>
    </source>
</evidence>
<evidence type="ECO:0008006" key="3">
    <source>
        <dbReference type="Google" id="ProtNLM"/>
    </source>
</evidence>
<dbReference type="RefSeq" id="WP_035755415.1">
    <property type="nucleotide sequence ID" value="NZ_JRNH01000012.1"/>
</dbReference>
<protein>
    <recommendedName>
        <fullName evidence="3">THIF-type NAD/FAD binding fold domain-containing protein</fullName>
    </recommendedName>
</protein>
<dbReference type="AlphaFoldDB" id="A0A096AI37"/>
<dbReference type="EMBL" id="JRNH01000012">
    <property type="protein sequence ID" value="KGF20649.1"/>
    <property type="molecule type" value="Genomic_DNA"/>
</dbReference>
<reference evidence="1 2" key="1">
    <citation type="submission" date="2014-07" db="EMBL/GenBank/DDBJ databases">
        <authorList>
            <person name="McCorrison J."/>
            <person name="Sanka R."/>
            <person name="Torralba M."/>
            <person name="Gillis M."/>
            <person name="Haft D.H."/>
            <person name="Methe B."/>
            <person name="Sutton G."/>
            <person name="Nelson K.E."/>
        </authorList>
    </citation>
    <scope>NUCLEOTIDE SEQUENCE [LARGE SCALE GENOMIC DNA]</scope>
    <source>
        <strain evidence="1 2">DNF00011</strain>
    </source>
</reference>
<dbReference type="SUPFAM" id="SSF69572">
    <property type="entry name" value="Activating enzymes of the ubiquitin-like proteins"/>
    <property type="match status" value="1"/>
</dbReference>
<dbReference type="Gene3D" id="3.40.50.720">
    <property type="entry name" value="NAD(P)-binding Rossmann-like Domain"/>
    <property type="match status" value="1"/>
</dbReference>
<organism evidence="1 2">
    <name type="scientific">Pseudoglutamicibacter albus DNF00011</name>
    <dbReference type="NCBI Taxonomy" id="1401063"/>
    <lineage>
        <taxon>Bacteria</taxon>
        <taxon>Bacillati</taxon>
        <taxon>Actinomycetota</taxon>
        <taxon>Actinomycetes</taxon>
        <taxon>Micrococcales</taxon>
        <taxon>Micrococcaceae</taxon>
        <taxon>Pseudoglutamicibacter</taxon>
    </lineage>
</organism>
<sequence>MTALPTAKAPELDHAPAPHTRVFAYPDGRITLGDGPETTQITGVSAEELASLKQLLTALPKPKLPAPGLLGERLINDARYLHKAPVQHRTAGRQEKADAEELPGAYQRQRRSVWIDGLDRCGMSVAFGLAAAGVGRILSGDTQRVQSWDLGTTPLRLTELGLSRATALQRQLARIHPHTTVIGALELSHVAHCLDAVIYIRNDGLTTDELSQLASLNIPVLPIVLLHDHARIGPLIRTPHAGDSASPLLCAECVTNTWPLREERTELSSPHLSAPETAQTNVVAAIGVQHALHILDERIPPPSTNHSISIDAKTSAITYQPASCNCPRQRHAP</sequence>
<gene>
    <name evidence="1" type="ORF">HMPREF2128_04220</name>
</gene>
<comment type="caution">
    <text evidence="1">The sequence shown here is derived from an EMBL/GenBank/DDBJ whole genome shotgun (WGS) entry which is preliminary data.</text>
</comment>
<accession>A0A096AI37</accession>
<proteinExistence type="predicted"/>